<evidence type="ECO:0008006" key="3">
    <source>
        <dbReference type="Google" id="ProtNLM"/>
    </source>
</evidence>
<dbReference type="InterPro" id="IPR029044">
    <property type="entry name" value="Nucleotide-diphossugar_trans"/>
</dbReference>
<reference evidence="2" key="1">
    <citation type="journal article" date="2019" name="Int. J. Syst. Evol. Microbiol.">
        <title>The Global Catalogue of Microorganisms (GCM) 10K type strain sequencing project: providing services to taxonomists for standard genome sequencing and annotation.</title>
        <authorList>
            <consortium name="The Broad Institute Genomics Platform"/>
            <consortium name="The Broad Institute Genome Sequencing Center for Infectious Disease"/>
            <person name="Wu L."/>
            <person name="Ma J."/>
        </authorList>
    </citation>
    <scope>NUCLEOTIDE SEQUENCE [LARGE SCALE GENOMIC DNA]</scope>
    <source>
        <strain evidence="2">CGMCC 1.12478</strain>
    </source>
</reference>
<evidence type="ECO:0000313" key="2">
    <source>
        <dbReference type="Proteomes" id="UP000645462"/>
    </source>
</evidence>
<dbReference type="InterPro" id="IPR050834">
    <property type="entry name" value="Glycosyltransf_2"/>
</dbReference>
<sequence length="413" mass="45800">MTALGISVIIVNRDRPDWLMRCLRAVAQLDYPQFETIVVACPAGEKVARQAGWARVIACDRANISAARNMGVATAQGEVVAFLDDDAVPEPLWLAQLARVFDDPEIAQAGGTTLGRNGISVQHGAARVDATGQSYAADTSTTQPVVVPPVGDQVPRLHGTNMALRRSLVLEQSGFDERFAFYLDETDLTYRIARAGGKTMFVPKAVVHHASGPSRYRDAERTPRHVFEIAASAAVFHGKHCPVADRDTARVTFQAERRRWILRHMQRGTLTPDRAWALIRELASGYAAGCERLQIVASSGPVREATGIEIKPLVCRDYYLDASSDAKAIRTEAKAFADQGHRVTVFEYRRNARYHRVTYTPDGYWLHTGGIFGRESREEPVFRLSSHAERVQQTLSRLQGIRSKNPRLTAHET</sequence>
<dbReference type="Gene3D" id="3.90.550.10">
    <property type="entry name" value="Spore Coat Polysaccharide Biosynthesis Protein SpsA, Chain A"/>
    <property type="match status" value="1"/>
</dbReference>
<evidence type="ECO:0000313" key="1">
    <source>
        <dbReference type="EMBL" id="GGB90214.1"/>
    </source>
</evidence>
<dbReference type="RefSeq" id="WP_188480232.1">
    <property type="nucleotide sequence ID" value="NZ_BMFC01000001.1"/>
</dbReference>
<gene>
    <name evidence="1" type="ORF">GCM10011363_03530</name>
</gene>
<name>A0ABQ1K7S6_9RHOB</name>
<comment type="caution">
    <text evidence="1">The sequence shown here is derived from an EMBL/GenBank/DDBJ whole genome shotgun (WGS) entry which is preliminary data.</text>
</comment>
<dbReference type="SUPFAM" id="SSF53448">
    <property type="entry name" value="Nucleotide-diphospho-sugar transferases"/>
    <property type="match status" value="1"/>
</dbReference>
<proteinExistence type="predicted"/>
<dbReference type="Proteomes" id="UP000645462">
    <property type="component" value="Unassembled WGS sequence"/>
</dbReference>
<dbReference type="PANTHER" id="PTHR43685">
    <property type="entry name" value="GLYCOSYLTRANSFERASE"/>
    <property type="match status" value="1"/>
</dbReference>
<accession>A0ABQ1K7S6</accession>
<dbReference type="PANTHER" id="PTHR43685:SF3">
    <property type="entry name" value="SLR2126 PROTEIN"/>
    <property type="match status" value="1"/>
</dbReference>
<organism evidence="1 2">
    <name type="scientific">Marivita lacus</name>
    <dbReference type="NCBI Taxonomy" id="1323742"/>
    <lineage>
        <taxon>Bacteria</taxon>
        <taxon>Pseudomonadati</taxon>
        <taxon>Pseudomonadota</taxon>
        <taxon>Alphaproteobacteria</taxon>
        <taxon>Rhodobacterales</taxon>
        <taxon>Roseobacteraceae</taxon>
        <taxon>Marivita</taxon>
    </lineage>
</organism>
<protein>
    <recommendedName>
        <fullName evidence="3">Glycosyltransferase</fullName>
    </recommendedName>
</protein>
<dbReference type="EMBL" id="BMFC01000001">
    <property type="protein sequence ID" value="GGB90214.1"/>
    <property type="molecule type" value="Genomic_DNA"/>
</dbReference>
<keyword evidence="2" id="KW-1185">Reference proteome</keyword>
<dbReference type="Pfam" id="PF13641">
    <property type="entry name" value="Glyco_tranf_2_3"/>
    <property type="match status" value="1"/>
</dbReference>